<dbReference type="SMART" id="SM00993">
    <property type="entry name" value="YL1_C"/>
    <property type="match status" value="1"/>
</dbReference>
<dbReference type="GO" id="GO:0005634">
    <property type="term" value="C:nucleus"/>
    <property type="evidence" value="ECO:0007669"/>
    <property type="project" value="TreeGrafter"/>
</dbReference>
<feature type="compositionally biased region" description="Basic and acidic residues" evidence="2">
    <location>
        <begin position="220"/>
        <end position="258"/>
    </location>
</feature>
<dbReference type="PANTHER" id="PTHR13275:SF4">
    <property type="entry name" value="VACUOLAR PROTEIN SORTING-ASSOCIATED PROTEIN 72 HOMOLOG"/>
    <property type="match status" value="1"/>
</dbReference>
<dbReference type="PANTHER" id="PTHR13275">
    <property type="entry name" value="YL-1 PROTEIN TRANSCRIPTION FACTOR-LIKE 1"/>
    <property type="match status" value="1"/>
</dbReference>
<feature type="compositionally biased region" description="Basic and acidic residues" evidence="2">
    <location>
        <begin position="340"/>
        <end position="357"/>
    </location>
</feature>
<feature type="domain" description="Vps72/YL1 C-terminal" evidence="3">
    <location>
        <begin position="562"/>
        <end position="591"/>
    </location>
</feature>
<keyword evidence="5" id="KW-1185">Reference proteome</keyword>
<feature type="compositionally biased region" description="Low complexity" evidence="2">
    <location>
        <begin position="495"/>
        <end position="509"/>
    </location>
</feature>
<evidence type="ECO:0000313" key="4">
    <source>
        <dbReference type="EMBL" id="PGH26839.1"/>
    </source>
</evidence>
<feature type="region of interest" description="Disordered" evidence="2">
    <location>
        <begin position="493"/>
        <end position="518"/>
    </location>
</feature>
<dbReference type="InterPro" id="IPR013272">
    <property type="entry name" value="Vps72/YL1_C"/>
</dbReference>
<feature type="compositionally biased region" description="Gly residues" evidence="2">
    <location>
        <begin position="645"/>
        <end position="654"/>
    </location>
</feature>
<dbReference type="Proteomes" id="UP000224634">
    <property type="component" value="Unassembled WGS sequence"/>
</dbReference>
<organism evidence="4 5">
    <name type="scientific">Polytolypa hystricis (strain UAMH7299)</name>
    <dbReference type="NCBI Taxonomy" id="1447883"/>
    <lineage>
        <taxon>Eukaryota</taxon>
        <taxon>Fungi</taxon>
        <taxon>Dikarya</taxon>
        <taxon>Ascomycota</taxon>
        <taxon>Pezizomycotina</taxon>
        <taxon>Eurotiomycetes</taxon>
        <taxon>Eurotiomycetidae</taxon>
        <taxon>Onygenales</taxon>
        <taxon>Onygenales incertae sedis</taxon>
        <taxon>Polytolypa</taxon>
    </lineage>
</organism>
<feature type="region of interest" description="Disordered" evidence="2">
    <location>
        <begin position="1"/>
        <end position="188"/>
    </location>
</feature>
<dbReference type="OrthoDB" id="3942062at2759"/>
<accession>A0A2B7Z0S6</accession>
<feature type="compositionally biased region" description="Acidic residues" evidence="2">
    <location>
        <begin position="41"/>
        <end position="90"/>
    </location>
</feature>
<gene>
    <name evidence="4" type="ORF">AJ80_01419</name>
</gene>
<dbReference type="Pfam" id="PF08265">
    <property type="entry name" value="YL1_C"/>
    <property type="match status" value="1"/>
</dbReference>
<feature type="compositionally biased region" description="Basic and acidic residues" evidence="2">
    <location>
        <begin position="288"/>
        <end position="315"/>
    </location>
</feature>
<dbReference type="InterPro" id="IPR046757">
    <property type="entry name" value="YL1_N"/>
</dbReference>
<feature type="compositionally biased region" description="Low complexity" evidence="2">
    <location>
        <begin position="426"/>
        <end position="450"/>
    </location>
</feature>
<feature type="region of interest" description="Disordered" evidence="2">
    <location>
        <begin position="285"/>
        <end position="480"/>
    </location>
</feature>
<evidence type="ECO:0000256" key="1">
    <source>
        <dbReference type="ARBA" id="ARBA00006832"/>
    </source>
</evidence>
<evidence type="ECO:0000313" key="5">
    <source>
        <dbReference type="Proteomes" id="UP000224634"/>
    </source>
</evidence>
<dbReference type="AlphaFoldDB" id="A0A2B7Z0S6"/>
<protein>
    <recommendedName>
        <fullName evidence="3">Vps72/YL1 C-terminal domain-containing protein</fullName>
    </recommendedName>
</protein>
<dbReference type="Pfam" id="PF05764">
    <property type="entry name" value="YL1"/>
    <property type="match status" value="1"/>
</dbReference>
<proteinExistence type="inferred from homology"/>
<comment type="caution">
    <text evidence="4">The sequence shown here is derived from an EMBL/GenBank/DDBJ whole genome shotgun (WGS) entry which is preliminary data.</text>
</comment>
<feature type="compositionally biased region" description="Polar residues" evidence="2">
    <location>
        <begin position="321"/>
        <end position="330"/>
    </location>
</feature>
<feature type="compositionally biased region" description="Polar residues" evidence="2">
    <location>
        <begin position="397"/>
        <end position="409"/>
    </location>
</feature>
<comment type="similarity">
    <text evidence="1">Belongs to the VPS72/YL1 family.</text>
</comment>
<feature type="region of interest" description="Disordered" evidence="2">
    <location>
        <begin position="204"/>
        <end position="258"/>
    </location>
</feature>
<name>A0A2B7Z0S6_POLH7</name>
<feature type="compositionally biased region" description="Low complexity" evidence="2">
    <location>
        <begin position="457"/>
        <end position="480"/>
    </location>
</feature>
<evidence type="ECO:0000256" key="2">
    <source>
        <dbReference type="SAM" id="MobiDB-lite"/>
    </source>
</evidence>
<feature type="compositionally biased region" description="Pro residues" evidence="2">
    <location>
        <begin position="416"/>
        <end position="425"/>
    </location>
</feature>
<feature type="compositionally biased region" description="Polar residues" evidence="2">
    <location>
        <begin position="167"/>
        <end position="179"/>
    </location>
</feature>
<reference evidence="4 5" key="1">
    <citation type="submission" date="2017-10" db="EMBL/GenBank/DDBJ databases">
        <title>Comparative genomics in systemic dimorphic fungi from Ajellomycetaceae.</title>
        <authorList>
            <person name="Munoz J.F."/>
            <person name="Mcewen J.G."/>
            <person name="Clay O.K."/>
            <person name="Cuomo C.A."/>
        </authorList>
    </citation>
    <scope>NUCLEOTIDE SEQUENCE [LARGE SCALE GENOMIC DNA]</scope>
    <source>
        <strain evidence="4 5">UAMH7299</strain>
    </source>
</reference>
<evidence type="ECO:0000259" key="3">
    <source>
        <dbReference type="SMART" id="SM00993"/>
    </source>
</evidence>
<feature type="region of interest" description="Disordered" evidence="2">
    <location>
        <begin position="638"/>
        <end position="672"/>
    </location>
</feature>
<dbReference type="EMBL" id="PDNA01000012">
    <property type="protein sequence ID" value="PGH26839.1"/>
    <property type="molecule type" value="Genomic_DNA"/>
</dbReference>
<dbReference type="STRING" id="1447883.A0A2B7Z0S6"/>
<sequence>MATDRENPDTEPRSDDSTEWLATTRERRKTAGERMTALVEAEADDELALLFAEEEEDEEFAGEGEEEEEVEGATEADDMEMESSSDDEDQGPNAREDDMQEEEELQKREKEERLAKKRKAQKMMEMPALRKRVKIEPTITTPTTPAPRPKKKSERISWLPTPEDGPTRSSSRRQTLQNKELTHARLKDSEEKRIRLIATMEEAAKRKEKMKPKQMTQADRLAEAAKTERLNSKSLNRWEEMERKRSEDQKRRLEALQNRRLEGPVETLWTGVAKWVNGRLVLVGSHEMPPEDEGRRKRNHDAQKRGKDKKLDVPLDARNGYTATNINTATGPKPQAESNSAHKEPEKNKDPPKEEGKQITFTPPQGPGNFLDGIHIYASMKEDRQSNSAPAPPSSSTTKQPEQRAQSVQVVVPIKPSQPPRPSQPPEQSRSEPASQAPLEQPPQAALSDAAPPPQSAQPSTQPSDPAQLAAKEAPPTQQALPQQTMQILTDQPKAPENQQQAPPSEAPQAFPPNLPPPVIEYSTRNLVVLENFETKTTHDYPEFSIFFNSRKPQKLQKTQHELCPITSRQARHRDPRTNLAYANALAYREIRQTLSNRYAWSGLLGCFVGPVGVGARGVPERFLAPNAPPPQFISNAIGESAAGTGTGAGGGGETPSVVGSVAEKGAGATAP</sequence>
<feature type="compositionally biased region" description="Basic and acidic residues" evidence="2">
    <location>
        <begin position="1"/>
        <end position="16"/>
    </location>
</feature>
<feature type="compositionally biased region" description="Basic and acidic residues" evidence="2">
    <location>
        <begin position="105"/>
        <end position="114"/>
    </location>
</feature>